<dbReference type="EMBL" id="ASHM01083976">
    <property type="protein sequence ID" value="PNX60920.1"/>
    <property type="molecule type" value="Genomic_DNA"/>
</dbReference>
<organism evidence="1 2">
    <name type="scientific">Trifolium pratense</name>
    <name type="common">Red clover</name>
    <dbReference type="NCBI Taxonomy" id="57577"/>
    <lineage>
        <taxon>Eukaryota</taxon>
        <taxon>Viridiplantae</taxon>
        <taxon>Streptophyta</taxon>
        <taxon>Embryophyta</taxon>
        <taxon>Tracheophyta</taxon>
        <taxon>Spermatophyta</taxon>
        <taxon>Magnoliopsida</taxon>
        <taxon>eudicotyledons</taxon>
        <taxon>Gunneridae</taxon>
        <taxon>Pentapetalae</taxon>
        <taxon>rosids</taxon>
        <taxon>fabids</taxon>
        <taxon>Fabales</taxon>
        <taxon>Fabaceae</taxon>
        <taxon>Papilionoideae</taxon>
        <taxon>50 kb inversion clade</taxon>
        <taxon>NPAAA clade</taxon>
        <taxon>Hologalegina</taxon>
        <taxon>IRL clade</taxon>
        <taxon>Trifolieae</taxon>
        <taxon>Trifolium</taxon>
    </lineage>
</organism>
<evidence type="ECO:0000313" key="1">
    <source>
        <dbReference type="EMBL" id="PNX60920.1"/>
    </source>
</evidence>
<comment type="caution">
    <text evidence="1">The sequence shown here is derived from an EMBL/GenBank/DDBJ whole genome shotgun (WGS) entry which is preliminary data.</text>
</comment>
<gene>
    <name evidence="1" type="ORF">L195_g052182</name>
</gene>
<evidence type="ECO:0000313" key="2">
    <source>
        <dbReference type="Proteomes" id="UP000236291"/>
    </source>
</evidence>
<reference evidence="1 2" key="2">
    <citation type="journal article" date="2017" name="Front. Plant Sci.">
        <title>Gene Classification and Mining of Molecular Markers Useful in Red Clover (Trifolium pratense) Breeding.</title>
        <authorList>
            <person name="Istvanek J."/>
            <person name="Dluhosova J."/>
            <person name="Dluhos P."/>
            <person name="Patkova L."/>
            <person name="Nedelnik J."/>
            <person name="Repkova J."/>
        </authorList>
    </citation>
    <scope>NUCLEOTIDE SEQUENCE [LARGE SCALE GENOMIC DNA]</scope>
    <source>
        <strain evidence="2">cv. Tatra</strain>
        <tissue evidence="1">Young leaves</tissue>
    </source>
</reference>
<sequence length="78" mass="9507">MLVCIWTYRLSIVEKKKKRRSSNMIMELRKILEDSDDDDVEVRLERVNIKSEAFLQHQRRRENSNLALRRRANVRGHR</sequence>
<name>A0A2K3K3T7_TRIPR</name>
<protein>
    <submittedName>
        <fullName evidence="1">Uncharacterized protein</fullName>
    </submittedName>
</protein>
<dbReference type="Proteomes" id="UP000236291">
    <property type="component" value="Unassembled WGS sequence"/>
</dbReference>
<reference evidence="1 2" key="1">
    <citation type="journal article" date="2014" name="Am. J. Bot.">
        <title>Genome assembly and annotation for red clover (Trifolium pratense; Fabaceae).</title>
        <authorList>
            <person name="Istvanek J."/>
            <person name="Jaros M."/>
            <person name="Krenek A."/>
            <person name="Repkova J."/>
        </authorList>
    </citation>
    <scope>NUCLEOTIDE SEQUENCE [LARGE SCALE GENOMIC DNA]</scope>
    <source>
        <strain evidence="2">cv. Tatra</strain>
        <tissue evidence="1">Young leaves</tissue>
    </source>
</reference>
<accession>A0A2K3K3T7</accession>
<dbReference type="AlphaFoldDB" id="A0A2K3K3T7"/>
<proteinExistence type="predicted"/>